<proteinExistence type="predicted"/>
<dbReference type="OrthoDB" id="7270258at2"/>
<dbReference type="InterPro" id="IPR029032">
    <property type="entry name" value="AhpD-like"/>
</dbReference>
<dbReference type="AlphaFoldDB" id="A0A317F8N3"/>
<gene>
    <name evidence="1" type="ORF">DFH01_22695</name>
</gene>
<reference evidence="2" key="1">
    <citation type="submission" date="2018-05" db="EMBL/GenBank/DDBJ databases">
        <authorList>
            <person name="Du Z."/>
            <person name="Wang X."/>
        </authorList>
    </citation>
    <scope>NUCLEOTIDE SEQUENCE [LARGE SCALE GENOMIC DNA]</scope>
    <source>
        <strain evidence="2">CQN31</strain>
    </source>
</reference>
<keyword evidence="2" id="KW-1185">Reference proteome</keyword>
<name>A0A317F8N3_9PROT</name>
<protein>
    <recommendedName>
        <fullName evidence="3">CMD domain protein</fullName>
    </recommendedName>
</protein>
<evidence type="ECO:0000313" key="2">
    <source>
        <dbReference type="Proteomes" id="UP000245765"/>
    </source>
</evidence>
<accession>A0A317F8N3</accession>
<dbReference type="Proteomes" id="UP000245765">
    <property type="component" value="Unassembled WGS sequence"/>
</dbReference>
<organism evidence="1 2">
    <name type="scientific">Falsiroseomonas bella</name>
    <dbReference type="NCBI Taxonomy" id="2184016"/>
    <lineage>
        <taxon>Bacteria</taxon>
        <taxon>Pseudomonadati</taxon>
        <taxon>Pseudomonadota</taxon>
        <taxon>Alphaproteobacteria</taxon>
        <taxon>Acetobacterales</taxon>
        <taxon>Roseomonadaceae</taxon>
        <taxon>Falsiroseomonas</taxon>
    </lineage>
</organism>
<dbReference type="RefSeq" id="WP_109872770.1">
    <property type="nucleotide sequence ID" value="NZ_QGNA01000005.1"/>
</dbReference>
<dbReference type="Gene3D" id="1.20.1290.10">
    <property type="entry name" value="AhpD-like"/>
    <property type="match status" value="1"/>
</dbReference>
<dbReference type="EMBL" id="QGNA01000005">
    <property type="protein sequence ID" value="PWS35125.1"/>
    <property type="molecule type" value="Genomic_DNA"/>
</dbReference>
<sequence>MADLIDSLLGIAPDSPLGALRRRRPEALRHAEGAFRELLLPEDPGGLSRAERAALALRVALKEGDAALAARFRALLVAAGGAGMAAEVEAPGAPQGEGRLAALLRYADKVALAPEGTTRADLDALAAMGLTSRDIVAATQLIAFVPYQVRAIAGLRAMLQEMPR</sequence>
<dbReference type="SUPFAM" id="SSF69118">
    <property type="entry name" value="AhpD-like"/>
    <property type="match status" value="1"/>
</dbReference>
<evidence type="ECO:0000313" key="1">
    <source>
        <dbReference type="EMBL" id="PWS35125.1"/>
    </source>
</evidence>
<evidence type="ECO:0008006" key="3">
    <source>
        <dbReference type="Google" id="ProtNLM"/>
    </source>
</evidence>
<comment type="caution">
    <text evidence="1">The sequence shown here is derived from an EMBL/GenBank/DDBJ whole genome shotgun (WGS) entry which is preliminary data.</text>
</comment>